<evidence type="ECO:0000256" key="3">
    <source>
        <dbReference type="ARBA" id="ARBA00022452"/>
    </source>
</evidence>
<dbReference type="InterPro" id="IPR039426">
    <property type="entry name" value="TonB-dep_rcpt-like"/>
</dbReference>
<dbReference type="GO" id="GO:0009279">
    <property type="term" value="C:cell outer membrane"/>
    <property type="evidence" value="ECO:0007669"/>
    <property type="project" value="UniProtKB-SubCell"/>
</dbReference>
<keyword evidence="5 7" id="KW-0472">Membrane</keyword>
<dbReference type="Gene3D" id="2.170.130.10">
    <property type="entry name" value="TonB-dependent receptor, plug domain"/>
    <property type="match status" value="1"/>
</dbReference>
<evidence type="ECO:0000256" key="2">
    <source>
        <dbReference type="ARBA" id="ARBA00022448"/>
    </source>
</evidence>
<evidence type="ECO:0000313" key="11">
    <source>
        <dbReference type="Proteomes" id="UP000064893"/>
    </source>
</evidence>
<keyword evidence="3 7" id="KW-1134">Transmembrane beta strand</keyword>
<evidence type="ECO:0000256" key="5">
    <source>
        <dbReference type="ARBA" id="ARBA00023136"/>
    </source>
</evidence>
<dbReference type="SUPFAM" id="SSF56935">
    <property type="entry name" value="Porins"/>
    <property type="match status" value="1"/>
</dbReference>
<dbReference type="NCBIfam" id="TIGR04056">
    <property type="entry name" value="OMP_RagA_SusC"/>
    <property type="match status" value="1"/>
</dbReference>
<dbReference type="Pfam" id="PF07715">
    <property type="entry name" value="Plug"/>
    <property type="match status" value="1"/>
</dbReference>
<dbReference type="SUPFAM" id="SSF49464">
    <property type="entry name" value="Carboxypeptidase regulatory domain-like"/>
    <property type="match status" value="1"/>
</dbReference>
<dbReference type="RefSeq" id="WP_057953813.1">
    <property type="nucleotide sequence ID" value="NZ_CP013118.1"/>
</dbReference>
<keyword evidence="11" id="KW-1185">Reference proteome</keyword>
<accession>A0A0S2I2M2</accession>
<dbReference type="Pfam" id="PF13715">
    <property type="entry name" value="CarbopepD_reg_2"/>
    <property type="match status" value="1"/>
</dbReference>
<evidence type="ECO:0000256" key="6">
    <source>
        <dbReference type="ARBA" id="ARBA00023237"/>
    </source>
</evidence>
<feature type="domain" description="TonB-dependent receptor plug" evidence="9">
    <location>
        <begin position="115"/>
        <end position="217"/>
    </location>
</feature>
<reference evidence="10 11" key="1">
    <citation type="submission" date="2015-11" db="EMBL/GenBank/DDBJ databases">
        <title>Description and complete genome sequence of a novel strain predominating in hypersaline microbial mats and representing a new family of the Bacteriodetes phylum.</title>
        <authorList>
            <person name="Spring S."/>
            <person name="Bunk B."/>
            <person name="Sproer C."/>
            <person name="Klenk H.-P."/>
        </authorList>
    </citation>
    <scope>NUCLEOTIDE SEQUENCE [LARGE SCALE GENOMIC DNA]</scope>
    <source>
        <strain evidence="10 11">L21-Spi-D4</strain>
    </source>
</reference>
<evidence type="ECO:0000313" key="10">
    <source>
        <dbReference type="EMBL" id="ALO16443.1"/>
    </source>
</evidence>
<dbReference type="AlphaFoldDB" id="A0A0S2I2M2"/>
<dbReference type="STRING" id="1307839.L21SP5_02823"/>
<dbReference type="OrthoDB" id="1109428at2"/>
<evidence type="ECO:0000256" key="1">
    <source>
        <dbReference type="ARBA" id="ARBA00004571"/>
    </source>
</evidence>
<evidence type="ECO:0000256" key="8">
    <source>
        <dbReference type="SAM" id="SignalP"/>
    </source>
</evidence>
<dbReference type="Proteomes" id="UP000064893">
    <property type="component" value="Chromosome"/>
</dbReference>
<feature type="chain" id="PRO_5006599426" evidence="8">
    <location>
        <begin position="21"/>
        <end position="1056"/>
    </location>
</feature>
<dbReference type="Gene3D" id="2.40.170.20">
    <property type="entry name" value="TonB-dependent receptor, beta-barrel domain"/>
    <property type="match status" value="1"/>
</dbReference>
<evidence type="ECO:0000259" key="9">
    <source>
        <dbReference type="Pfam" id="PF07715"/>
    </source>
</evidence>
<dbReference type="EMBL" id="CP013118">
    <property type="protein sequence ID" value="ALO16443.1"/>
    <property type="molecule type" value="Genomic_DNA"/>
</dbReference>
<protein>
    <submittedName>
        <fullName evidence="10">TonB-linked outer membrane protein, SusC/RagA family</fullName>
    </submittedName>
</protein>
<sequence precursor="true">MKKITLLTLTFLLMSFSLWAQRMVTGVVNDTEGNTLPGVNVVLKGTTQGTITNPEGKYSIEVPGDDAVLVFSFISYKTEEVQVGDKSQLDVTLIPSLEALSEVVVVGYGVQKKSLVTGAISKVDARDLETSQVRVEQAMQGKTAGVNIMQESGSPGGGITMRIRGTGTNRNANPLFIVDGMRTGGIEYLNPSDIESIEILKDAASAAIYGAAAGNGVVLITTKSGKKGKAKINYTGNFGIQSVRKFNEVLNAEEYASYYRDGLRHEYNMNYFGQEIPEELMQILLDGAFPYNPDTLGEGTDWMNEIFSPAQIQEHNISISGGDEKNSYFFSTAFLSQGGIVGGSKSNFDRITTRINADHKAKDWLEFGTKISYTHFERKSIGENNEFGGVISNAMNIDPITPVYFDDTTQIPTSYWNQITQNIDNVESSSLNAGENGYYGMSTLVQNEIVNPVAQIANTHNNWYTDKLMGMADMTLKPIDGLTLNSSYSIDLSYGNYHTWTPVFYYHSVNNNYLSNTYQEMQRTFSWQWENVATYNKTFGGHDFTALAGHSMRDYNFYLIGGRGEGMLEESWNFAGIGSTLSDSVKGATAGYIHPGDRLLSYFGRLQYNFEDRYMTTLILRSDASSKLSSENRTQYFPSASFGWNVTNEPFWNFDPMSYLKLRFSWGENGNIETLDPFEYASVISTSAPASYYTGQGTLVGAEPEQLSNPDLLWETIRQTNVGIDTRFFNDALAFSTDLYWKKTIGLINVASIPYYIGNNKPNANEGDILNKGIELELSYKGNLWGINYDITAMAAYNHNEVTSLEGDVPGANLGTTGAITYSTEGYPVWYFYGYEADGIFDSFDEINAYVNNEGELIQPKAIPGDVIFKDINGDGEITDDDKTMIGNPHPDWTLGFNANLEYRGFDLKIFLQSSIGHDIYYGAYRTDLTDNNKPKFLYDNAWTPENHTDDFPRYTVNDNNNNFSHNSLFVFDGSFVRLQNLELGYSFQPTILEKIHISKLRLYVSGQNLFVLTKYPGSDPEVGNSGSGSNKLSIGVDRGLYPRPRVISFGINLSI</sequence>
<comment type="similarity">
    <text evidence="7">Belongs to the TonB-dependent receptor family.</text>
</comment>
<feature type="signal peptide" evidence="8">
    <location>
        <begin position="1"/>
        <end position="20"/>
    </location>
</feature>
<proteinExistence type="inferred from homology"/>
<comment type="subcellular location">
    <subcellularLocation>
        <location evidence="1 7">Cell outer membrane</location>
        <topology evidence="1 7">Multi-pass membrane protein</topology>
    </subcellularLocation>
</comment>
<dbReference type="InterPro" id="IPR012910">
    <property type="entry name" value="Plug_dom"/>
</dbReference>
<dbReference type="InterPro" id="IPR023997">
    <property type="entry name" value="TonB-dep_OMP_SusC/RagA_CS"/>
</dbReference>
<dbReference type="InterPro" id="IPR008969">
    <property type="entry name" value="CarboxyPept-like_regulatory"/>
</dbReference>
<evidence type="ECO:0000256" key="7">
    <source>
        <dbReference type="PROSITE-ProRule" id="PRU01360"/>
    </source>
</evidence>
<evidence type="ECO:0000256" key="4">
    <source>
        <dbReference type="ARBA" id="ARBA00022692"/>
    </source>
</evidence>
<dbReference type="InterPro" id="IPR036942">
    <property type="entry name" value="Beta-barrel_TonB_sf"/>
</dbReference>
<dbReference type="KEGG" id="blq:L21SP5_02823"/>
<name>A0A0S2I2M2_9BACT</name>
<keyword evidence="8" id="KW-0732">Signal</keyword>
<keyword evidence="2 7" id="KW-0813">Transport</keyword>
<organism evidence="10 11">
    <name type="scientific">Salinivirga cyanobacteriivorans</name>
    <dbReference type="NCBI Taxonomy" id="1307839"/>
    <lineage>
        <taxon>Bacteria</taxon>
        <taxon>Pseudomonadati</taxon>
        <taxon>Bacteroidota</taxon>
        <taxon>Bacteroidia</taxon>
        <taxon>Bacteroidales</taxon>
        <taxon>Salinivirgaceae</taxon>
        <taxon>Salinivirga</taxon>
    </lineage>
</organism>
<dbReference type="PROSITE" id="PS52016">
    <property type="entry name" value="TONB_DEPENDENT_REC_3"/>
    <property type="match status" value="1"/>
</dbReference>
<dbReference type="PATRIC" id="fig|1307839.3.peg.2965"/>
<dbReference type="InterPro" id="IPR037066">
    <property type="entry name" value="Plug_dom_sf"/>
</dbReference>
<keyword evidence="4 7" id="KW-0812">Transmembrane</keyword>
<dbReference type="Gene3D" id="2.60.40.1120">
    <property type="entry name" value="Carboxypeptidase-like, regulatory domain"/>
    <property type="match status" value="1"/>
</dbReference>
<dbReference type="NCBIfam" id="TIGR04057">
    <property type="entry name" value="SusC_RagA_signa"/>
    <property type="match status" value="1"/>
</dbReference>
<keyword evidence="6 7" id="KW-0998">Cell outer membrane</keyword>
<gene>
    <name evidence="10" type="ORF">L21SP5_02823</name>
</gene>
<dbReference type="InterPro" id="IPR023996">
    <property type="entry name" value="TonB-dep_OMP_SusC/RagA"/>
</dbReference>